<protein>
    <submittedName>
        <fullName evidence="8">MFS transporter</fullName>
    </submittedName>
</protein>
<gene>
    <name evidence="8" type="ORF">AZI98_13910</name>
</gene>
<organism evidence="8 9">
    <name type="scientific">Aeribacillus pallidus</name>
    <dbReference type="NCBI Taxonomy" id="33936"/>
    <lineage>
        <taxon>Bacteria</taxon>
        <taxon>Bacillati</taxon>
        <taxon>Bacillota</taxon>
        <taxon>Bacilli</taxon>
        <taxon>Bacillales</taxon>
        <taxon>Bacillaceae</taxon>
        <taxon>Aeribacillus</taxon>
    </lineage>
</organism>
<accession>A0A165X1Z1</accession>
<feature type="transmembrane region" description="Helical" evidence="6">
    <location>
        <begin position="111"/>
        <end position="132"/>
    </location>
</feature>
<feature type="transmembrane region" description="Helical" evidence="6">
    <location>
        <begin position="342"/>
        <end position="365"/>
    </location>
</feature>
<dbReference type="Pfam" id="PF07690">
    <property type="entry name" value="MFS_1"/>
    <property type="match status" value="1"/>
</dbReference>
<dbReference type="AlphaFoldDB" id="A0A165X1Z1"/>
<comment type="caution">
    <text evidence="8">The sequence shown here is derived from an EMBL/GenBank/DDBJ whole genome shotgun (WGS) entry which is preliminary data.</text>
</comment>
<dbReference type="InterPro" id="IPR005829">
    <property type="entry name" value="Sugar_transporter_CS"/>
</dbReference>
<dbReference type="EMBL" id="LWBR01000048">
    <property type="protein sequence ID" value="KZN95531.1"/>
    <property type="molecule type" value="Genomic_DNA"/>
</dbReference>
<dbReference type="PANTHER" id="PTHR23508">
    <property type="entry name" value="CARBOXYLIC ACID TRANSPORTER PROTEIN HOMOLOG"/>
    <property type="match status" value="1"/>
</dbReference>
<evidence type="ECO:0000313" key="8">
    <source>
        <dbReference type="EMBL" id="KZN95531.1"/>
    </source>
</evidence>
<dbReference type="PROSITE" id="PS50850">
    <property type="entry name" value="MFS"/>
    <property type="match status" value="1"/>
</dbReference>
<feature type="transmembrane region" description="Helical" evidence="6">
    <location>
        <begin position="173"/>
        <end position="191"/>
    </location>
</feature>
<evidence type="ECO:0000256" key="1">
    <source>
        <dbReference type="ARBA" id="ARBA00004651"/>
    </source>
</evidence>
<dbReference type="InterPro" id="IPR011701">
    <property type="entry name" value="MFS"/>
</dbReference>
<keyword evidence="4 6" id="KW-1133">Transmembrane helix</keyword>
<evidence type="ECO:0000256" key="2">
    <source>
        <dbReference type="ARBA" id="ARBA00022448"/>
    </source>
</evidence>
<comment type="subcellular location">
    <subcellularLocation>
        <location evidence="1">Cell membrane</location>
        <topology evidence="1">Multi-pass membrane protein</topology>
    </subcellularLocation>
</comment>
<feature type="transmembrane region" description="Helical" evidence="6">
    <location>
        <begin position="21"/>
        <end position="47"/>
    </location>
</feature>
<dbReference type="PROSITE" id="PS00217">
    <property type="entry name" value="SUGAR_TRANSPORT_2"/>
    <property type="match status" value="1"/>
</dbReference>
<dbReference type="OrthoDB" id="9781156at2"/>
<keyword evidence="2" id="KW-0813">Transport</keyword>
<dbReference type="Gene3D" id="1.20.1250.20">
    <property type="entry name" value="MFS general substrate transporter like domains"/>
    <property type="match status" value="1"/>
</dbReference>
<feature type="transmembrane region" description="Helical" evidence="6">
    <location>
        <begin position="319"/>
        <end position="336"/>
    </location>
</feature>
<feature type="transmembrane region" description="Helical" evidence="6">
    <location>
        <begin position="144"/>
        <end position="167"/>
    </location>
</feature>
<name>A0A165X1Z1_9BACI</name>
<proteinExistence type="predicted"/>
<dbReference type="InterPro" id="IPR036259">
    <property type="entry name" value="MFS_trans_sf"/>
</dbReference>
<evidence type="ECO:0000313" key="9">
    <source>
        <dbReference type="Proteomes" id="UP000076476"/>
    </source>
</evidence>
<sequence>MHINIEKVVNEAKFNSFHFLLVFWCGFIIMFDGYDLVIYGSAIPILIKEWSLTPTQAGALGSYALIGMMFGALIFGPLADKIGRKNVILFCLALFSFFTFLIGFSNGPGQFGIYRFIAGLGLGGVMPNAVALTTEYSPKPLKSTLVSIMFSGYSLGGMLSAGLAILLLPKFGWQSLFFVGGLPLLFLPILYKTLPESSNFLLAKSNAENIKKVLKRINPSLQFQDGDSFVISNKEKQQGISVVKLFHEKRALSTILLWISFFMCLLMIYGLNTWLPQLMLESGYPINSSLMFLLVLNLGAIFGAIFGGWLADRWSAKKVLILFFVLGSVSLTLLGFKGHILFLYFLIGIAGAATIGTQIISNAYASNYYPLTIRSSGVGWALGIGRLGAIVGPIMGGVLLSMQLSTFQNFLAFAIPGIIAAISVSFINEHQPQSASLESSESSTKLSTIENIENTKV</sequence>
<feature type="transmembrane region" description="Helical" evidence="6">
    <location>
        <begin position="86"/>
        <end position="105"/>
    </location>
</feature>
<evidence type="ECO:0000256" key="4">
    <source>
        <dbReference type="ARBA" id="ARBA00022989"/>
    </source>
</evidence>
<dbReference type="SUPFAM" id="SSF103473">
    <property type="entry name" value="MFS general substrate transporter"/>
    <property type="match status" value="1"/>
</dbReference>
<feature type="transmembrane region" description="Helical" evidence="6">
    <location>
        <begin position="406"/>
        <end position="427"/>
    </location>
</feature>
<dbReference type="RefSeq" id="WP_063388876.1">
    <property type="nucleotide sequence ID" value="NZ_LWBR01000048.1"/>
</dbReference>
<feature type="transmembrane region" description="Helical" evidence="6">
    <location>
        <begin position="377"/>
        <end position="400"/>
    </location>
</feature>
<dbReference type="InterPro" id="IPR020846">
    <property type="entry name" value="MFS_dom"/>
</dbReference>
<keyword evidence="5 6" id="KW-0472">Membrane</keyword>
<dbReference type="Proteomes" id="UP000076476">
    <property type="component" value="Unassembled WGS sequence"/>
</dbReference>
<dbReference type="STRING" id="33936.AZI98_13910"/>
<evidence type="ECO:0000256" key="6">
    <source>
        <dbReference type="SAM" id="Phobius"/>
    </source>
</evidence>
<feature type="transmembrane region" description="Helical" evidence="6">
    <location>
        <begin position="291"/>
        <end position="312"/>
    </location>
</feature>
<evidence type="ECO:0000256" key="3">
    <source>
        <dbReference type="ARBA" id="ARBA00022692"/>
    </source>
</evidence>
<dbReference type="PANTHER" id="PTHR23508:SF10">
    <property type="entry name" value="CARBOXYLIC ACID TRANSPORTER PROTEIN HOMOLOG"/>
    <property type="match status" value="1"/>
</dbReference>
<feature type="transmembrane region" description="Helical" evidence="6">
    <location>
        <begin position="59"/>
        <end position="79"/>
    </location>
</feature>
<dbReference type="CDD" id="cd17365">
    <property type="entry name" value="MFS_PcaK_like"/>
    <property type="match status" value="1"/>
</dbReference>
<feature type="domain" description="Major facilitator superfamily (MFS) profile" evidence="7">
    <location>
        <begin position="21"/>
        <end position="432"/>
    </location>
</feature>
<dbReference type="GO" id="GO:0046943">
    <property type="term" value="F:carboxylic acid transmembrane transporter activity"/>
    <property type="evidence" value="ECO:0007669"/>
    <property type="project" value="TreeGrafter"/>
</dbReference>
<feature type="transmembrane region" description="Helical" evidence="6">
    <location>
        <begin position="251"/>
        <end position="271"/>
    </location>
</feature>
<keyword evidence="3 6" id="KW-0812">Transmembrane</keyword>
<evidence type="ECO:0000259" key="7">
    <source>
        <dbReference type="PROSITE" id="PS50850"/>
    </source>
</evidence>
<keyword evidence="9" id="KW-1185">Reference proteome</keyword>
<dbReference type="GO" id="GO:0005886">
    <property type="term" value="C:plasma membrane"/>
    <property type="evidence" value="ECO:0007669"/>
    <property type="project" value="UniProtKB-SubCell"/>
</dbReference>
<reference evidence="8 9" key="1">
    <citation type="submission" date="2016-04" db="EMBL/GenBank/DDBJ databases">
        <title>Draft genome sequence of Aeribacillus pallidus 8m3 from petroleum reservoir.</title>
        <authorList>
            <person name="Poltaraus A.B."/>
            <person name="Nazina T.N."/>
            <person name="Tourova T.P."/>
            <person name="Malakho S.M."/>
            <person name="Korshunova A.V."/>
            <person name="Sokolova D.S."/>
        </authorList>
    </citation>
    <scope>NUCLEOTIDE SEQUENCE [LARGE SCALE GENOMIC DNA]</scope>
    <source>
        <strain evidence="8 9">8m3</strain>
    </source>
</reference>
<evidence type="ECO:0000256" key="5">
    <source>
        <dbReference type="ARBA" id="ARBA00023136"/>
    </source>
</evidence>